<keyword evidence="3" id="KW-1185">Reference proteome</keyword>
<gene>
    <name evidence="2" type="ORF">FEF27_01480</name>
</gene>
<dbReference type="OrthoDB" id="9859080at2"/>
<keyword evidence="1" id="KW-0472">Membrane</keyword>
<feature type="transmembrane region" description="Helical" evidence="1">
    <location>
        <begin position="60"/>
        <end position="80"/>
    </location>
</feature>
<evidence type="ECO:0000313" key="2">
    <source>
        <dbReference type="EMBL" id="TLP80068.1"/>
    </source>
</evidence>
<proteinExistence type="predicted"/>
<organism evidence="2 3">
    <name type="scientific">Nesterenkonia sphaerica</name>
    <dbReference type="NCBI Taxonomy" id="1804988"/>
    <lineage>
        <taxon>Bacteria</taxon>
        <taxon>Bacillati</taxon>
        <taxon>Actinomycetota</taxon>
        <taxon>Actinomycetes</taxon>
        <taxon>Micrococcales</taxon>
        <taxon>Micrococcaceae</taxon>
        <taxon>Nesterenkonia</taxon>
    </lineage>
</organism>
<feature type="transmembrane region" description="Helical" evidence="1">
    <location>
        <begin position="92"/>
        <end position="113"/>
    </location>
</feature>
<dbReference type="AlphaFoldDB" id="A0A5R9AML7"/>
<name>A0A5R9AML7_9MICC</name>
<protein>
    <submittedName>
        <fullName evidence="2">Uncharacterized protein</fullName>
    </submittedName>
</protein>
<keyword evidence="1" id="KW-0812">Transmembrane</keyword>
<accession>A0A5R9AML7</accession>
<keyword evidence="1" id="KW-1133">Transmembrane helix</keyword>
<comment type="caution">
    <text evidence="2">The sequence shown here is derived from an EMBL/GenBank/DDBJ whole genome shotgun (WGS) entry which is preliminary data.</text>
</comment>
<dbReference type="EMBL" id="VAWA01000001">
    <property type="protein sequence ID" value="TLP80068.1"/>
    <property type="molecule type" value="Genomic_DNA"/>
</dbReference>
<reference evidence="2 3" key="1">
    <citation type="submission" date="2019-05" db="EMBL/GenBank/DDBJ databases">
        <title>Nesterenkonia sp. GY239, isolated from the Southern Atlantic Ocean.</title>
        <authorList>
            <person name="Zhang G."/>
        </authorList>
    </citation>
    <scope>NUCLEOTIDE SEQUENCE [LARGE SCALE GENOMIC DNA]</scope>
    <source>
        <strain evidence="2 3">GY239</strain>
    </source>
</reference>
<evidence type="ECO:0000256" key="1">
    <source>
        <dbReference type="SAM" id="Phobius"/>
    </source>
</evidence>
<evidence type="ECO:0000313" key="3">
    <source>
        <dbReference type="Proteomes" id="UP000306544"/>
    </source>
</evidence>
<dbReference type="RefSeq" id="WP_138169030.1">
    <property type="nucleotide sequence ID" value="NZ_VAWA01000001.1"/>
</dbReference>
<dbReference type="Proteomes" id="UP000306544">
    <property type="component" value="Unassembled WGS sequence"/>
</dbReference>
<sequence>MDLPHPRPTTADADAHQGGPEAVRGEVAQVHSSLDQAAVSPYQEVPPPPPGYKTMGSLGIIYAVWVASMMWTGGCLAVFFEELRAGNSDDAAMMMFFAAPSIVVNALLLGWIIRIHRRRGVYRRILDDSYESLFGYHPGRI</sequence>